<feature type="compositionally biased region" description="Pro residues" evidence="2">
    <location>
        <begin position="473"/>
        <end position="482"/>
    </location>
</feature>
<gene>
    <name evidence="3" type="ORF">Cadr_000031020</name>
</gene>
<dbReference type="AlphaFoldDB" id="A0A5N4C0Y9"/>
<reference evidence="3 4" key="1">
    <citation type="journal article" date="2019" name="Mol. Ecol. Resour.">
        <title>Improving Illumina assemblies with Hi-C and long reads: an example with the North African dromedary.</title>
        <authorList>
            <person name="Elbers J.P."/>
            <person name="Rogers M.F."/>
            <person name="Perelman P.L."/>
            <person name="Proskuryakova A.A."/>
            <person name="Serdyukova N.A."/>
            <person name="Johnson W.E."/>
            <person name="Horin P."/>
            <person name="Corander J."/>
            <person name="Murphy D."/>
            <person name="Burger P.A."/>
        </authorList>
    </citation>
    <scope>NUCLEOTIDE SEQUENCE [LARGE SCALE GENOMIC DNA]</scope>
    <source>
        <strain evidence="3">Drom800</strain>
        <tissue evidence="3">Blood</tissue>
    </source>
</reference>
<evidence type="ECO:0000313" key="3">
    <source>
        <dbReference type="EMBL" id="KAB1252344.1"/>
    </source>
</evidence>
<dbReference type="PANTHER" id="PTHR13037">
    <property type="entry name" value="FORMIN"/>
    <property type="match status" value="1"/>
</dbReference>
<feature type="region of interest" description="Disordered" evidence="2">
    <location>
        <begin position="673"/>
        <end position="749"/>
    </location>
</feature>
<feature type="region of interest" description="Disordered" evidence="2">
    <location>
        <begin position="465"/>
        <end position="486"/>
    </location>
</feature>
<evidence type="ECO:0000256" key="1">
    <source>
        <dbReference type="ARBA" id="ARBA00022581"/>
    </source>
</evidence>
<keyword evidence="4" id="KW-1185">Reference proteome</keyword>
<feature type="compositionally biased region" description="Pro residues" evidence="2">
    <location>
        <begin position="685"/>
        <end position="699"/>
    </location>
</feature>
<protein>
    <submittedName>
        <fullName evidence="3">Uncharacterized protein</fullName>
    </submittedName>
</protein>
<dbReference type="PANTHER" id="PTHR13037:SF24">
    <property type="entry name" value="POLYCOMB PROTEIN PCL-RELATED"/>
    <property type="match status" value="1"/>
</dbReference>
<feature type="region of interest" description="Disordered" evidence="2">
    <location>
        <begin position="936"/>
        <end position="972"/>
    </location>
</feature>
<proteinExistence type="predicted"/>
<feature type="compositionally biased region" description="Basic and acidic residues" evidence="2">
    <location>
        <begin position="709"/>
        <end position="741"/>
    </location>
</feature>
<name>A0A5N4C0Y9_CAMDR</name>
<dbReference type="EMBL" id="JWIN03000042">
    <property type="protein sequence ID" value="KAB1252344.1"/>
    <property type="molecule type" value="Genomic_DNA"/>
</dbReference>
<accession>A0A5N4C0Y9</accession>
<keyword evidence="1" id="KW-0945">Host-virus interaction</keyword>
<evidence type="ECO:0000256" key="2">
    <source>
        <dbReference type="SAM" id="MobiDB-lite"/>
    </source>
</evidence>
<organism evidence="3 4">
    <name type="scientific">Camelus dromedarius</name>
    <name type="common">Dromedary</name>
    <name type="synonym">Arabian camel</name>
    <dbReference type="NCBI Taxonomy" id="9838"/>
    <lineage>
        <taxon>Eukaryota</taxon>
        <taxon>Metazoa</taxon>
        <taxon>Chordata</taxon>
        <taxon>Craniata</taxon>
        <taxon>Vertebrata</taxon>
        <taxon>Euteleostomi</taxon>
        <taxon>Mammalia</taxon>
        <taxon>Eutheria</taxon>
        <taxon>Laurasiatheria</taxon>
        <taxon>Artiodactyla</taxon>
        <taxon>Tylopoda</taxon>
        <taxon>Camelidae</taxon>
        <taxon>Camelus</taxon>
    </lineage>
</organism>
<sequence>MQPREGDPDNTYLVPPRDLVPQVKARSTCGGYGGLATLNTPQPSVKLRGPLASCPSPNFLLHTGAHHLQHFADCRAPDLQWSQLSWRQGALGCGRNGVKIQARIWGTWGLGRAEGQPFTPRCEPRGSNTEKTGAMVGTLLENSKTEATLGILLSLQGCNPREGEAETCLWTQDLADLKGAQGEDPGGSSTPLCAPFRESHVKVGRPLLVNQVAPRQPTQELNSRASAPGQGYSLSCSWNSPLHRAVQSGMETVLGQSLHRFLRSGSIPILVVLCTGLRGQGGSPTLVLACEHGLKVRDADLPWHSPMHRALRSGMQPYPVTVRDEALSWYWPMHSAMNPHLILALHMALRSGCSPILGQTSAEGLAVCRTHLFRSAGFLEAWAVSGGSCQGRRRGLPCGFAPISPAAWTWGGLCCPRSPAPERQTQCSHDSRKWEQISALAWDSPNPTLASTASPDHTLPASLRSRLREDSPHPPPPLPLPAVHPRVGSHTLLPRLAWQHHQPPRPTDDPYEAWELPWDKVSGQESEPPPSPAYHAQEPMTQGRVPAQCMEFVSGSCRHGDRSPDRPALASWRRGVLGVWEIPRGPLGVEVTQLRRGRAPSLDGGGTWGEHSGISVVCGGCKLGPRLRCEKEPCLGGRMRDQAWPGVGKQGSGDRGCVLVRAVVVLGGGSRDWFPTQLGQQGGPAPTPPSPAPPPPHPSAPLTAYGTSEEGRARIRERAQSDGKLGESREPLDQFPQEEHSLGSGSPRAVASAVAARQVRGAGRGAQAWAALGRRTGRGRRLGRSGLPPWFVVPSHPTLVVLERCLRYRSYTGLGKREQPWEVRGSTSDRPSGHGLVAGGGSGCGRMGAAPCEPLGLFPIPLSPGLGQPAPRSRTRCSQGLGAVLSAAAAGRGVCPWEPVHLLPSPPWLVLGSVSAAPRLRDSGYRSVCYPEAGPVRSVQGRLRNGNKSPRSHGAARIPPSPPPSPDSTASAFQEQADLPNPGQIAGEFEANPQAHLGRPLTPTPWETADLGMCLGRWGQIYQLTRGSAPLPAVAPGSQNACFQVSWLLGGGRSWVRGQRQQPVRSLGGLGSGPLS</sequence>
<dbReference type="Proteomes" id="UP000299084">
    <property type="component" value="Unassembled WGS sequence"/>
</dbReference>
<evidence type="ECO:0000313" key="4">
    <source>
        <dbReference type="Proteomes" id="UP000299084"/>
    </source>
</evidence>
<comment type="caution">
    <text evidence="3">The sequence shown here is derived from an EMBL/GenBank/DDBJ whole genome shotgun (WGS) entry which is preliminary data.</text>
</comment>